<reference evidence="3 4" key="1">
    <citation type="submission" date="2017-09" db="EMBL/GenBank/DDBJ databases">
        <authorList>
            <person name="Ehlers B."/>
            <person name="Leendertz F.H."/>
        </authorList>
    </citation>
    <scope>NUCLEOTIDE SEQUENCE [LARGE SCALE GENOMIC DNA]</scope>
    <source>
        <strain evidence="3 4">CGMCC 1.10978</strain>
    </source>
</reference>
<dbReference type="Proteomes" id="UP000219374">
    <property type="component" value="Unassembled WGS sequence"/>
</dbReference>
<evidence type="ECO:0000256" key="1">
    <source>
        <dbReference type="SAM" id="SignalP"/>
    </source>
</evidence>
<dbReference type="PANTHER" id="PTHR22642:SF2">
    <property type="entry name" value="PROTEIN LONG AFTER FAR-RED 3"/>
    <property type="match status" value="1"/>
</dbReference>
<dbReference type="GO" id="GO:0016810">
    <property type="term" value="F:hydrolase activity, acting on carbon-nitrogen (but not peptide) bonds"/>
    <property type="evidence" value="ECO:0007669"/>
    <property type="project" value="InterPro"/>
</dbReference>
<dbReference type="InterPro" id="IPR011059">
    <property type="entry name" value="Metal-dep_hydrolase_composite"/>
</dbReference>
<accession>A0A286DD55</accession>
<keyword evidence="1" id="KW-0732">Signal</keyword>
<dbReference type="OrthoDB" id="9031471at2"/>
<feature type="domain" description="Amidohydrolase 3" evidence="2">
    <location>
        <begin position="75"/>
        <end position="553"/>
    </location>
</feature>
<protein>
    <recommendedName>
        <fullName evidence="2">Amidohydrolase 3 domain-containing protein</fullName>
    </recommendedName>
</protein>
<gene>
    <name evidence="3" type="ORF">SAMN06296416_11067</name>
</gene>
<dbReference type="SUPFAM" id="SSF51338">
    <property type="entry name" value="Composite domain of metallo-dependent hydrolases"/>
    <property type="match status" value="1"/>
</dbReference>
<dbReference type="Gene3D" id="3.20.20.140">
    <property type="entry name" value="Metal-dependent hydrolases"/>
    <property type="match status" value="1"/>
</dbReference>
<dbReference type="InterPro" id="IPR033932">
    <property type="entry name" value="YtcJ-like"/>
</dbReference>
<feature type="chain" id="PRO_5012583507" description="Amidohydrolase 3 domain-containing protein" evidence="1">
    <location>
        <begin position="20"/>
        <end position="556"/>
    </location>
</feature>
<evidence type="ECO:0000313" key="3">
    <source>
        <dbReference type="EMBL" id="SOD56591.1"/>
    </source>
</evidence>
<dbReference type="CDD" id="cd01300">
    <property type="entry name" value="YtcJ_like"/>
    <property type="match status" value="1"/>
</dbReference>
<feature type="signal peptide" evidence="1">
    <location>
        <begin position="1"/>
        <end position="19"/>
    </location>
</feature>
<evidence type="ECO:0000313" key="4">
    <source>
        <dbReference type="Proteomes" id="UP000219374"/>
    </source>
</evidence>
<organism evidence="3 4">
    <name type="scientific">Pseudoxanthomonas wuyuanensis</name>
    <dbReference type="NCBI Taxonomy" id="1073196"/>
    <lineage>
        <taxon>Bacteria</taxon>
        <taxon>Pseudomonadati</taxon>
        <taxon>Pseudomonadota</taxon>
        <taxon>Gammaproteobacteria</taxon>
        <taxon>Lysobacterales</taxon>
        <taxon>Lysobacteraceae</taxon>
        <taxon>Pseudoxanthomonas</taxon>
    </lineage>
</organism>
<dbReference type="AlphaFoldDB" id="A0A286DD55"/>
<dbReference type="Gene3D" id="3.10.310.70">
    <property type="match status" value="1"/>
</dbReference>
<sequence length="556" mass="59468">MRHFLCGLALAISAVAANAAEPGITVLTAARIHTSNPQQPQAEAIAWDRSGRLLAVGSAQELHARYPQASRIDKPGATVIPGLIDAHGHVMGLGYALMRADLTGTRSKDEAIARLREYEKQLPAGAWLQGGGWDQNHWPGKAFPTAADLDAAFPDRPVWLERVDGHAGWANSAALNAAAAIAAQPLEGDWHPQGGRIERIDGQPSGVLVDRAMDLVNAAMPAPDDAVREQALRTAVRTLVGHGLTGVHDMGVSRQDLALMKKFADAGQLPLRINAYADGAGEALEDLCADGLYRHPGGRLQMRGVKLYMDGALGSRGAALLQDYSDDHGNRGLLLTEPAALESAVRKARDCGVQVATHAIGDRGNRIVLDTYAGVLGDDGKNDRRWRVEHAQVVALEDIPRFAPLGVIASMQPTHATSDMPWAQDRVGAQRIEGAYAWQRFLASGAKLALGSDFPVESPDPRLGLYAAVTRQDREGQPPGGWLPAQKLSPSEALRGFTRDAAYAGRDETEVGQLAPGLRADFVMLAQDPLSVQAQALDDLEILSTWVDGRAVFEAR</sequence>
<dbReference type="RefSeq" id="WP_097123200.1">
    <property type="nucleotide sequence ID" value="NZ_OCND01000010.1"/>
</dbReference>
<name>A0A286DD55_9GAMM</name>
<dbReference type="Pfam" id="PF07969">
    <property type="entry name" value="Amidohydro_3"/>
    <property type="match status" value="1"/>
</dbReference>
<dbReference type="Gene3D" id="2.30.40.10">
    <property type="entry name" value="Urease, subunit C, domain 1"/>
    <property type="match status" value="1"/>
</dbReference>
<proteinExistence type="predicted"/>
<dbReference type="SUPFAM" id="SSF51556">
    <property type="entry name" value="Metallo-dependent hydrolases"/>
    <property type="match status" value="1"/>
</dbReference>
<dbReference type="PANTHER" id="PTHR22642">
    <property type="entry name" value="IMIDAZOLONEPROPIONASE"/>
    <property type="match status" value="1"/>
</dbReference>
<keyword evidence="4" id="KW-1185">Reference proteome</keyword>
<evidence type="ECO:0000259" key="2">
    <source>
        <dbReference type="Pfam" id="PF07969"/>
    </source>
</evidence>
<dbReference type="InterPro" id="IPR013108">
    <property type="entry name" value="Amidohydro_3"/>
</dbReference>
<dbReference type="InterPro" id="IPR032466">
    <property type="entry name" value="Metal_Hydrolase"/>
</dbReference>
<dbReference type="EMBL" id="OCND01000010">
    <property type="protein sequence ID" value="SOD56591.1"/>
    <property type="molecule type" value="Genomic_DNA"/>
</dbReference>